<keyword evidence="2" id="KW-1185">Reference proteome</keyword>
<feature type="non-terminal residue" evidence="1">
    <location>
        <position position="1"/>
    </location>
</feature>
<organism evidence="1 2">
    <name type="scientific">Pelobates cultripes</name>
    <name type="common">Western spadefoot toad</name>
    <dbReference type="NCBI Taxonomy" id="61616"/>
    <lineage>
        <taxon>Eukaryota</taxon>
        <taxon>Metazoa</taxon>
        <taxon>Chordata</taxon>
        <taxon>Craniata</taxon>
        <taxon>Vertebrata</taxon>
        <taxon>Euteleostomi</taxon>
        <taxon>Amphibia</taxon>
        <taxon>Batrachia</taxon>
        <taxon>Anura</taxon>
        <taxon>Pelobatoidea</taxon>
        <taxon>Pelobatidae</taxon>
        <taxon>Pelobates</taxon>
    </lineage>
</organism>
<reference evidence="1" key="1">
    <citation type="submission" date="2022-03" db="EMBL/GenBank/DDBJ databases">
        <authorList>
            <person name="Alioto T."/>
            <person name="Alioto T."/>
            <person name="Gomez Garrido J."/>
        </authorList>
    </citation>
    <scope>NUCLEOTIDE SEQUENCE</scope>
</reference>
<evidence type="ECO:0000313" key="1">
    <source>
        <dbReference type="EMBL" id="CAH2295694.1"/>
    </source>
</evidence>
<name>A0AAD1SBW3_PELCU</name>
<proteinExistence type="predicted"/>
<protein>
    <submittedName>
        <fullName evidence="1">Uncharacterized protein</fullName>
    </submittedName>
</protein>
<sequence>IGVTELSYQPILQQHVHTVITNCGQPMMTSEEKVDASSEQVIKAFTLHYSPGPSKVGERSRACSPDIP</sequence>
<accession>A0AAD1SBW3</accession>
<gene>
    <name evidence="1" type="ORF">PECUL_23A037672</name>
</gene>
<evidence type="ECO:0000313" key="2">
    <source>
        <dbReference type="Proteomes" id="UP001295444"/>
    </source>
</evidence>
<dbReference type="Proteomes" id="UP001295444">
    <property type="component" value="Chromosome 05"/>
</dbReference>
<dbReference type="EMBL" id="OW240916">
    <property type="protein sequence ID" value="CAH2295694.1"/>
    <property type="molecule type" value="Genomic_DNA"/>
</dbReference>
<dbReference type="AlphaFoldDB" id="A0AAD1SBW3"/>